<organism evidence="1 2">
    <name type="scientific">Hygrophoropsis aurantiaca</name>
    <dbReference type="NCBI Taxonomy" id="72124"/>
    <lineage>
        <taxon>Eukaryota</taxon>
        <taxon>Fungi</taxon>
        <taxon>Dikarya</taxon>
        <taxon>Basidiomycota</taxon>
        <taxon>Agaricomycotina</taxon>
        <taxon>Agaricomycetes</taxon>
        <taxon>Agaricomycetidae</taxon>
        <taxon>Boletales</taxon>
        <taxon>Coniophorineae</taxon>
        <taxon>Hygrophoropsidaceae</taxon>
        <taxon>Hygrophoropsis</taxon>
    </lineage>
</organism>
<reference evidence="1" key="1">
    <citation type="journal article" date="2021" name="New Phytol.">
        <title>Evolutionary innovations through gain and loss of genes in the ectomycorrhizal Boletales.</title>
        <authorList>
            <person name="Wu G."/>
            <person name="Miyauchi S."/>
            <person name="Morin E."/>
            <person name="Kuo A."/>
            <person name="Drula E."/>
            <person name="Varga T."/>
            <person name="Kohler A."/>
            <person name="Feng B."/>
            <person name="Cao Y."/>
            <person name="Lipzen A."/>
            <person name="Daum C."/>
            <person name="Hundley H."/>
            <person name="Pangilinan J."/>
            <person name="Johnson J."/>
            <person name="Barry K."/>
            <person name="LaButti K."/>
            <person name="Ng V."/>
            <person name="Ahrendt S."/>
            <person name="Min B."/>
            <person name="Choi I.G."/>
            <person name="Park H."/>
            <person name="Plett J.M."/>
            <person name="Magnuson J."/>
            <person name="Spatafora J.W."/>
            <person name="Nagy L.G."/>
            <person name="Henrissat B."/>
            <person name="Grigoriev I.V."/>
            <person name="Yang Z.L."/>
            <person name="Xu J."/>
            <person name="Martin F.M."/>
        </authorList>
    </citation>
    <scope>NUCLEOTIDE SEQUENCE</scope>
    <source>
        <strain evidence="1">ATCC 28755</strain>
    </source>
</reference>
<evidence type="ECO:0000313" key="2">
    <source>
        <dbReference type="Proteomes" id="UP000790377"/>
    </source>
</evidence>
<comment type="caution">
    <text evidence="1">The sequence shown here is derived from an EMBL/GenBank/DDBJ whole genome shotgun (WGS) entry which is preliminary data.</text>
</comment>
<dbReference type="EMBL" id="MU267612">
    <property type="protein sequence ID" value="KAH7914515.1"/>
    <property type="molecule type" value="Genomic_DNA"/>
</dbReference>
<feature type="non-terminal residue" evidence="1">
    <location>
        <position position="103"/>
    </location>
</feature>
<gene>
    <name evidence="1" type="ORF">BJ138DRAFT_1143577</name>
</gene>
<keyword evidence="2" id="KW-1185">Reference proteome</keyword>
<proteinExistence type="predicted"/>
<protein>
    <submittedName>
        <fullName evidence="1">Uncharacterized protein</fullName>
    </submittedName>
</protein>
<dbReference type="Proteomes" id="UP000790377">
    <property type="component" value="Unassembled WGS sequence"/>
</dbReference>
<evidence type="ECO:0000313" key="1">
    <source>
        <dbReference type="EMBL" id="KAH7914515.1"/>
    </source>
</evidence>
<name>A0ACB8AML3_9AGAM</name>
<sequence length="103" mass="11972">MVSVWPRPRPRRRLHYHILSFFSHLSLAHRLWTVKLQGFLIRLEVKRSWDFGTTFVIASVHRNLDYLLPIVALGSPRHPLRSHPADRCDNPMHSSALSSGIQI</sequence>
<accession>A0ACB8AML3</accession>